<comment type="subcellular location">
    <subcellularLocation>
        <location evidence="1">Membrane</location>
    </subcellularLocation>
</comment>
<reference evidence="5 6" key="1">
    <citation type="submission" date="2025-04" db="UniProtKB">
        <authorList>
            <consortium name="RefSeq"/>
        </authorList>
    </citation>
    <scope>IDENTIFICATION</scope>
    <source>
        <tissue evidence="5 6">Whole sample</tissue>
    </source>
</reference>
<keyword evidence="4" id="KW-1185">Reference proteome</keyword>
<dbReference type="KEGG" id="cvn:111126746"/>
<dbReference type="PANTHER" id="PTHR13005:SF4">
    <property type="entry name" value="CYSTEINE-RICH HYDROPHOBIC PROTEIN"/>
    <property type="match status" value="1"/>
</dbReference>
<keyword evidence="2" id="KW-0472">Membrane</keyword>
<dbReference type="PANTHER" id="PTHR13005">
    <property type="entry name" value="CYSTEINE-RICH HYDROPHOBIC DOMAIN PROTEIN BRAIN X-LINKED PROTEIN"/>
    <property type="match status" value="1"/>
</dbReference>
<dbReference type="InterPro" id="IPR039735">
    <property type="entry name" value="CHIC1/2"/>
</dbReference>
<sequence length="170" mass="19271">MADPDSFDIIYEEGVEEISESASVQDYTINIPDPIVIRGAGNVTIFGLSNRFDTEFPSGLAAKVAPEEYKATISRLNSMLKKALPVNIKWLFCGCICCCCTLGCSMWPVVCLSKRTKHTIEKILDWENSHLYHKLGLRWKLSKQRCDSSSMMEYVLLIEFIPKVPIFRPD</sequence>
<dbReference type="KEGG" id="cvn:111124754"/>
<proteinExistence type="predicted"/>
<dbReference type="Proteomes" id="UP000694844">
    <property type="component" value="Chromosome 3"/>
</dbReference>
<dbReference type="OrthoDB" id="67682at2759"/>
<dbReference type="RefSeq" id="XP_022327293.1">
    <property type="nucleotide sequence ID" value="XM_022471585.1"/>
</dbReference>
<feature type="domain" description="Golgin subfamily A member 7/ERF4" evidence="3">
    <location>
        <begin position="50"/>
        <end position="139"/>
    </location>
</feature>
<evidence type="ECO:0000256" key="1">
    <source>
        <dbReference type="ARBA" id="ARBA00004370"/>
    </source>
</evidence>
<organism evidence="4 5">
    <name type="scientific">Crassostrea virginica</name>
    <name type="common">Eastern oyster</name>
    <dbReference type="NCBI Taxonomy" id="6565"/>
    <lineage>
        <taxon>Eukaryota</taxon>
        <taxon>Metazoa</taxon>
        <taxon>Spiralia</taxon>
        <taxon>Lophotrochozoa</taxon>
        <taxon>Mollusca</taxon>
        <taxon>Bivalvia</taxon>
        <taxon>Autobranchia</taxon>
        <taxon>Pteriomorphia</taxon>
        <taxon>Ostreida</taxon>
        <taxon>Ostreoidea</taxon>
        <taxon>Ostreidae</taxon>
        <taxon>Crassostrea</taxon>
    </lineage>
</organism>
<dbReference type="GeneID" id="111124754"/>
<evidence type="ECO:0000259" key="3">
    <source>
        <dbReference type="Pfam" id="PF10256"/>
    </source>
</evidence>
<evidence type="ECO:0000313" key="5">
    <source>
        <dbReference type="RefSeq" id="XP_022323625.1"/>
    </source>
</evidence>
<evidence type="ECO:0000313" key="4">
    <source>
        <dbReference type="Proteomes" id="UP000694844"/>
    </source>
</evidence>
<accession>A0A8B8D7M8</accession>
<name>A0A8B8D7M8_CRAVI</name>
<evidence type="ECO:0000313" key="6">
    <source>
        <dbReference type="RefSeq" id="XP_022327293.1"/>
    </source>
</evidence>
<dbReference type="RefSeq" id="XP_022323625.1">
    <property type="nucleotide sequence ID" value="XM_022467917.1"/>
</dbReference>
<dbReference type="GO" id="GO:0016020">
    <property type="term" value="C:membrane"/>
    <property type="evidence" value="ECO:0007669"/>
    <property type="project" value="UniProtKB-SubCell"/>
</dbReference>
<gene>
    <name evidence="5" type="primary">LOC111124754</name>
    <name evidence="6" type="synonym">LOC111126746</name>
</gene>
<dbReference type="InterPro" id="IPR019383">
    <property type="entry name" value="Golgin_A_7/ERF4"/>
</dbReference>
<dbReference type="AlphaFoldDB" id="A0A8B8D7M8"/>
<dbReference type="Pfam" id="PF10256">
    <property type="entry name" value="Erf4"/>
    <property type="match status" value="1"/>
</dbReference>
<protein>
    <submittedName>
        <fullName evidence="5 6">Cysteine-rich hydrophobic domain-containing protein 2-like</fullName>
    </submittedName>
</protein>
<evidence type="ECO:0000256" key="2">
    <source>
        <dbReference type="ARBA" id="ARBA00023136"/>
    </source>
</evidence>